<feature type="transmembrane region" description="Helical" evidence="1">
    <location>
        <begin position="28"/>
        <end position="49"/>
    </location>
</feature>
<comment type="caution">
    <text evidence="2">The sequence shown here is derived from an EMBL/GenBank/DDBJ whole genome shotgun (WGS) entry which is preliminary data.</text>
</comment>
<feature type="transmembrane region" description="Helical" evidence="1">
    <location>
        <begin position="150"/>
        <end position="170"/>
    </location>
</feature>
<evidence type="ECO:0000313" key="2">
    <source>
        <dbReference type="EMBL" id="GAA2472819.1"/>
    </source>
</evidence>
<feature type="transmembrane region" description="Helical" evidence="1">
    <location>
        <begin position="266"/>
        <end position="286"/>
    </location>
</feature>
<feature type="transmembrane region" description="Helical" evidence="1">
    <location>
        <begin position="87"/>
        <end position="106"/>
    </location>
</feature>
<accession>A0ABN3KYA1</accession>
<dbReference type="EMBL" id="BAAARE010000002">
    <property type="protein sequence ID" value="GAA2472819.1"/>
    <property type="molecule type" value="Genomic_DNA"/>
</dbReference>
<feature type="transmembrane region" description="Helical" evidence="1">
    <location>
        <begin position="565"/>
        <end position="585"/>
    </location>
</feature>
<sequence>MTAAPVRDVVVTSSPRSASPLRAAGTRVLPWLLALGAVCVAMVQTGVPLLDVLRYGAYLVLGLALPGTLVLRSLVRQRRSLVEDATLGTVVGCVIELVALVLTSLLGVQHWLRVWPALVVLVFVAVPRLRRHWRRVPGETVTILPRLWHWGIAPAAALSAVGAVRTLGVYRLPPADGSYYQDLLWHLGIVHSITRSIPPEIPQVSGELLRYHWFSHAQMAAGGLVSDVPDATILLRLWPAAFTVLAILAAATLARELSGVWWTGPVAGWIIAIVGVAQILPVTAYVNALSLLSFSQTYVVVIALATATLTVRALRGERLGAGWILVGGMLVLASGSKPTAVPVLVAGAAAVLVVGLIVNRSWVRPALILLGIGAVILPVSSRLVSGSDSGSKLSLFDFMEWVRLYHQLTGAPFRPAAGPILPEGVADLSTRSVEVLALVLVTQFVPLAAVLASAVAFRHRRVRKDPAAWFLLGIIGSGVTVYLVLSHPALSQLYFLSLAVAFFGPVLAWAMAAAVERVPARRAVRAGVVAGGVALGWATALVALHASPSVASGQEHSLEAWTRAILVPIGVVLAVAVVGGVAVVVLRRFGRLPAHVGVALLVPAAILGAPLATSAPPVLEGMQAFVRGDALPVVGGLPLPEGGGAALDWLATHTPEDAVVATNRHCASGVQRDRCPSLAFYVSGLGGRQTILEGWGYTSPVGGLQVATRWPERLADNDALFIDPTAAGFAKLEHQFGLGWLVADTSSGPVSPRITQYATPRFHAGTVTVYEVDGRPGRQ</sequence>
<feature type="transmembrane region" description="Helical" evidence="1">
    <location>
        <begin position="493"/>
        <end position="514"/>
    </location>
</feature>
<feature type="transmembrane region" description="Helical" evidence="1">
    <location>
        <begin position="366"/>
        <end position="384"/>
    </location>
</feature>
<feature type="transmembrane region" description="Helical" evidence="1">
    <location>
        <begin position="292"/>
        <end position="311"/>
    </location>
</feature>
<protein>
    <recommendedName>
        <fullName evidence="4">4-amino-4-deoxy-L-arabinose transferase-like glycosyltransferase</fullName>
    </recommendedName>
</protein>
<keyword evidence="1" id="KW-0812">Transmembrane</keyword>
<dbReference type="Proteomes" id="UP001500730">
    <property type="component" value="Unassembled WGS sequence"/>
</dbReference>
<evidence type="ECO:0000313" key="3">
    <source>
        <dbReference type="Proteomes" id="UP001500730"/>
    </source>
</evidence>
<feature type="transmembrane region" description="Helical" evidence="1">
    <location>
        <begin position="592"/>
        <end position="612"/>
    </location>
</feature>
<name>A0ABN3KYA1_9MICO</name>
<feature type="transmembrane region" description="Helical" evidence="1">
    <location>
        <begin position="435"/>
        <end position="457"/>
    </location>
</feature>
<feature type="transmembrane region" description="Helical" evidence="1">
    <location>
        <begin position="341"/>
        <end position="359"/>
    </location>
</feature>
<organism evidence="2 3">
    <name type="scientific">Terrabacter carboxydivorans</name>
    <dbReference type="NCBI Taxonomy" id="619730"/>
    <lineage>
        <taxon>Bacteria</taxon>
        <taxon>Bacillati</taxon>
        <taxon>Actinomycetota</taxon>
        <taxon>Actinomycetes</taxon>
        <taxon>Micrococcales</taxon>
        <taxon>Intrasporangiaceae</taxon>
        <taxon>Terrabacter</taxon>
    </lineage>
</organism>
<feature type="transmembrane region" description="Helical" evidence="1">
    <location>
        <begin position="55"/>
        <end position="75"/>
    </location>
</feature>
<reference evidence="2 3" key="1">
    <citation type="journal article" date="2019" name="Int. J. Syst. Evol. Microbiol.">
        <title>The Global Catalogue of Microorganisms (GCM) 10K type strain sequencing project: providing services to taxonomists for standard genome sequencing and annotation.</title>
        <authorList>
            <consortium name="The Broad Institute Genomics Platform"/>
            <consortium name="The Broad Institute Genome Sequencing Center for Infectious Disease"/>
            <person name="Wu L."/>
            <person name="Ma J."/>
        </authorList>
    </citation>
    <scope>NUCLEOTIDE SEQUENCE [LARGE SCALE GENOMIC DNA]</scope>
    <source>
        <strain evidence="2 3">JCM 16259</strain>
    </source>
</reference>
<feature type="transmembrane region" description="Helical" evidence="1">
    <location>
        <begin position="233"/>
        <end position="254"/>
    </location>
</feature>
<evidence type="ECO:0000256" key="1">
    <source>
        <dbReference type="SAM" id="Phobius"/>
    </source>
</evidence>
<evidence type="ECO:0008006" key="4">
    <source>
        <dbReference type="Google" id="ProtNLM"/>
    </source>
</evidence>
<keyword evidence="1" id="KW-1133">Transmembrane helix</keyword>
<keyword evidence="1" id="KW-0472">Membrane</keyword>
<feature type="transmembrane region" description="Helical" evidence="1">
    <location>
        <begin position="318"/>
        <end position="335"/>
    </location>
</feature>
<feature type="transmembrane region" description="Helical" evidence="1">
    <location>
        <begin position="526"/>
        <end position="545"/>
    </location>
</feature>
<keyword evidence="3" id="KW-1185">Reference proteome</keyword>
<gene>
    <name evidence="2" type="ORF">GCM10009858_07670</name>
</gene>
<proteinExistence type="predicted"/>
<feature type="transmembrane region" description="Helical" evidence="1">
    <location>
        <begin position="112"/>
        <end position="129"/>
    </location>
</feature>
<feature type="transmembrane region" description="Helical" evidence="1">
    <location>
        <begin position="469"/>
        <end position="487"/>
    </location>
</feature>